<feature type="domain" description="DUF218" evidence="2">
    <location>
        <begin position="99"/>
        <end position="244"/>
    </location>
</feature>
<evidence type="ECO:0000313" key="3">
    <source>
        <dbReference type="EMBL" id="KOA19397.1"/>
    </source>
</evidence>
<dbReference type="CDD" id="cd06259">
    <property type="entry name" value="YdcF-like"/>
    <property type="match status" value="1"/>
</dbReference>
<keyword evidence="1" id="KW-1133">Transmembrane helix</keyword>
<keyword evidence="1" id="KW-0812">Transmembrane</keyword>
<dbReference type="EMBL" id="LHUR01000024">
    <property type="protein sequence ID" value="KOA19397.1"/>
    <property type="molecule type" value="Genomic_DNA"/>
</dbReference>
<feature type="transmembrane region" description="Helical" evidence="1">
    <location>
        <begin position="68"/>
        <end position="89"/>
    </location>
</feature>
<comment type="caution">
    <text evidence="3">The sequence shown here is derived from an EMBL/GenBank/DDBJ whole genome shotgun (WGS) entry which is preliminary data.</text>
</comment>
<dbReference type="InterPro" id="IPR014729">
    <property type="entry name" value="Rossmann-like_a/b/a_fold"/>
</dbReference>
<keyword evidence="4" id="KW-1185">Reference proteome</keyword>
<dbReference type="Pfam" id="PF02698">
    <property type="entry name" value="DUF218"/>
    <property type="match status" value="1"/>
</dbReference>
<dbReference type="RefSeq" id="WP_052221708.1">
    <property type="nucleotide sequence ID" value="NZ_LHUR01000024.1"/>
</dbReference>
<dbReference type="PATRIC" id="fig|1121318.3.peg.2196"/>
<dbReference type="PANTHER" id="PTHR30336">
    <property type="entry name" value="INNER MEMBRANE PROTEIN, PROBABLE PERMEASE"/>
    <property type="match status" value="1"/>
</dbReference>
<keyword evidence="1" id="KW-0472">Membrane</keyword>
<feature type="transmembrane region" description="Helical" evidence="1">
    <location>
        <begin position="36"/>
        <end position="56"/>
    </location>
</feature>
<dbReference type="Proteomes" id="UP000037043">
    <property type="component" value="Unassembled WGS sequence"/>
</dbReference>
<dbReference type="InterPro" id="IPR003848">
    <property type="entry name" value="DUF218"/>
</dbReference>
<evidence type="ECO:0000313" key="4">
    <source>
        <dbReference type="Proteomes" id="UP000037043"/>
    </source>
</evidence>
<dbReference type="Gene3D" id="3.40.50.620">
    <property type="entry name" value="HUPs"/>
    <property type="match status" value="1"/>
</dbReference>
<feature type="transmembrane region" description="Helical" evidence="1">
    <location>
        <begin position="12"/>
        <end position="30"/>
    </location>
</feature>
<name>A0A0L6Z8U4_9CLOT</name>
<reference evidence="4" key="1">
    <citation type="submission" date="2015-08" db="EMBL/GenBank/DDBJ databases">
        <title>Genome sequence of the strict anaerobe Clostridium homopropionicum LuHBu1 (DSM 5847T).</title>
        <authorList>
            <person name="Poehlein A."/>
            <person name="Beck M."/>
            <person name="Schiel-Bengelsdorf B."/>
            <person name="Bengelsdorf F.R."/>
            <person name="Daniel R."/>
            <person name="Duerre P."/>
        </authorList>
    </citation>
    <scope>NUCLEOTIDE SEQUENCE [LARGE SCALE GENOMIC DNA]</scope>
    <source>
        <strain evidence="4">DSM 5847</strain>
    </source>
</reference>
<proteinExistence type="predicted"/>
<dbReference type="AlphaFoldDB" id="A0A0L6Z8U4"/>
<protein>
    <recommendedName>
        <fullName evidence="2">DUF218 domain-containing protein</fullName>
    </recommendedName>
</protein>
<sequence>MRNIKSKVYISLSILCILYYIILIGFGGIISFSLFWALAGAVFLFLSIVERGSITFSWKMFKRLKPAFYLGITIVITSFLIIESLIIYYGSDKGFKKSDYLLILGAGLRGETMSLTLTQRMNKALEYLREHPDTKIIVSGGKGTGESITEAEAMKRFLIQNGVEEKYIIKEEKSTNTAENFQYSRDIIRKIDTREAIKITVVTTNFHMFRAKQLAAQVGLKDIYTVPSDLHFILIPNYYVREYLAVIKSYIFDRVN</sequence>
<dbReference type="GO" id="GO:0043164">
    <property type="term" value="P:Gram-negative-bacterium-type cell wall biogenesis"/>
    <property type="evidence" value="ECO:0007669"/>
    <property type="project" value="TreeGrafter"/>
</dbReference>
<dbReference type="GO" id="GO:0005886">
    <property type="term" value="C:plasma membrane"/>
    <property type="evidence" value="ECO:0007669"/>
    <property type="project" value="TreeGrafter"/>
</dbReference>
<gene>
    <name evidence="3" type="ORF">CLHOM_21880</name>
</gene>
<organism evidence="3 4">
    <name type="scientific">Clostridium homopropionicum DSM 5847</name>
    <dbReference type="NCBI Taxonomy" id="1121318"/>
    <lineage>
        <taxon>Bacteria</taxon>
        <taxon>Bacillati</taxon>
        <taxon>Bacillota</taxon>
        <taxon>Clostridia</taxon>
        <taxon>Eubacteriales</taxon>
        <taxon>Clostridiaceae</taxon>
        <taxon>Clostridium</taxon>
    </lineage>
</organism>
<dbReference type="InterPro" id="IPR051599">
    <property type="entry name" value="Cell_Envelope_Assoc"/>
</dbReference>
<dbReference type="PANTHER" id="PTHR30336:SF4">
    <property type="entry name" value="ENVELOPE BIOGENESIS FACTOR ELYC"/>
    <property type="match status" value="1"/>
</dbReference>
<evidence type="ECO:0000256" key="1">
    <source>
        <dbReference type="SAM" id="Phobius"/>
    </source>
</evidence>
<accession>A0A0L6Z8U4</accession>
<dbReference type="GO" id="GO:0000270">
    <property type="term" value="P:peptidoglycan metabolic process"/>
    <property type="evidence" value="ECO:0007669"/>
    <property type="project" value="TreeGrafter"/>
</dbReference>
<evidence type="ECO:0000259" key="2">
    <source>
        <dbReference type="Pfam" id="PF02698"/>
    </source>
</evidence>